<dbReference type="Proteomes" id="UP000574390">
    <property type="component" value="Unassembled WGS sequence"/>
</dbReference>
<protein>
    <submittedName>
        <fullName evidence="1">Uncharacterized protein</fullName>
    </submittedName>
</protein>
<name>A0A7J6RLF3_PEROL</name>
<evidence type="ECO:0000313" key="1">
    <source>
        <dbReference type="EMBL" id="KAF4721498.1"/>
    </source>
</evidence>
<dbReference type="EMBL" id="JABANM010021266">
    <property type="protein sequence ID" value="KAF4721498.1"/>
    <property type="molecule type" value="Genomic_DNA"/>
</dbReference>
<feature type="non-terminal residue" evidence="1">
    <location>
        <position position="103"/>
    </location>
</feature>
<evidence type="ECO:0000313" key="2">
    <source>
        <dbReference type="Proteomes" id="UP000574390"/>
    </source>
</evidence>
<dbReference type="AlphaFoldDB" id="A0A7J6RLF3"/>
<reference evidence="1 2" key="1">
    <citation type="submission" date="2020-04" db="EMBL/GenBank/DDBJ databases">
        <title>Perkinsus olseni comparative genomics.</title>
        <authorList>
            <person name="Bogema D.R."/>
        </authorList>
    </citation>
    <scope>NUCLEOTIDE SEQUENCE [LARGE SCALE GENOMIC DNA]</scope>
    <source>
        <strain evidence="1">ATCC PRA-205</strain>
    </source>
</reference>
<proteinExistence type="predicted"/>
<comment type="caution">
    <text evidence="1">The sequence shown here is derived from an EMBL/GenBank/DDBJ whole genome shotgun (WGS) entry which is preliminary data.</text>
</comment>
<organism evidence="1 2">
    <name type="scientific">Perkinsus olseni</name>
    <name type="common">Perkinsus atlanticus</name>
    <dbReference type="NCBI Taxonomy" id="32597"/>
    <lineage>
        <taxon>Eukaryota</taxon>
        <taxon>Sar</taxon>
        <taxon>Alveolata</taxon>
        <taxon>Perkinsozoa</taxon>
        <taxon>Perkinsea</taxon>
        <taxon>Perkinsida</taxon>
        <taxon>Perkinsidae</taxon>
        <taxon>Perkinsus</taxon>
    </lineage>
</organism>
<feature type="non-terminal residue" evidence="1">
    <location>
        <position position="1"/>
    </location>
</feature>
<accession>A0A7J6RLF3</accession>
<gene>
    <name evidence="1" type="ORF">FOZ62_013964</name>
</gene>
<sequence length="103" mass="12130">FSYEESLFNMYYDVNENKEVTLTVEAFGPYPLRKEEGFTYTIDFEHSRITSHDWDQSIETFLQNNGVLDPQDPFYPGDLATLTYTFGDTFSVDLRGEPVRFFR</sequence>